<dbReference type="PRINTS" id="PR00410">
    <property type="entry name" value="PHEHYDRXLASE"/>
</dbReference>
<dbReference type="Pfam" id="PF00175">
    <property type="entry name" value="NAD_binding_1"/>
    <property type="match status" value="1"/>
</dbReference>
<dbReference type="InterPro" id="IPR017938">
    <property type="entry name" value="Riboflavin_synthase-like_b-brl"/>
</dbReference>
<evidence type="ECO:0000256" key="3">
    <source>
        <dbReference type="ARBA" id="ARBA00022630"/>
    </source>
</evidence>
<evidence type="ECO:0000313" key="16">
    <source>
        <dbReference type="EMBL" id="OGC34768.1"/>
    </source>
</evidence>
<dbReference type="GO" id="GO:0016491">
    <property type="term" value="F:oxidoreductase activity"/>
    <property type="evidence" value="ECO:0007669"/>
    <property type="project" value="InterPro"/>
</dbReference>
<name>A0A1F4TQ18_UNCSA</name>
<dbReference type="InterPro" id="IPR037117">
    <property type="entry name" value="Dihydroorotate_DH_ele_sf"/>
</dbReference>
<keyword evidence="5 11" id="KW-0479">Metal-binding</keyword>
<keyword evidence="7 11" id="KW-0665">Pyrimidine biosynthesis</keyword>
<evidence type="ECO:0000256" key="2">
    <source>
        <dbReference type="ARBA" id="ARBA00022448"/>
    </source>
</evidence>
<proteinExistence type="inferred from homology"/>
<dbReference type="Proteomes" id="UP000177309">
    <property type="component" value="Unassembled WGS sequence"/>
</dbReference>
<comment type="cofactor">
    <cofactor evidence="11 12">
        <name>FAD</name>
        <dbReference type="ChEBI" id="CHEBI:57692"/>
    </cofactor>
    <text evidence="11 12">Binds 1 FAD per subunit.</text>
</comment>
<comment type="subunit">
    <text evidence="11">Heterotetramer of 2 PyrK and 2 PyrD type B subunits.</text>
</comment>
<dbReference type="GO" id="GO:0044205">
    <property type="term" value="P:'de novo' UMP biosynthetic process"/>
    <property type="evidence" value="ECO:0007669"/>
    <property type="project" value="UniProtKB-UniRule"/>
</dbReference>
<evidence type="ECO:0000256" key="6">
    <source>
        <dbReference type="ARBA" id="ARBA00022827"/>
    </source>
</evidence>
<evidence type="ECO:0000256" key="9">
    <source>
        <dbReference type="ARBA" id="ARBA00023004"/>
    </source>
</evidence>
<feature type="binding site" evidence="11 13">
    <location>
        <position position="233"/>
    </location>
    <ligand>
        <name>[2Fe-2S] cluster</name>
        <dbReference type="ChEBI" id="CHEBI:190135"/>
    </ligand>
</feature>
<keyword evidence="6 11" id="KW-0274">FAD</keyword>
<evidence type="ECO:0000256" key="12">
    <source>
        <dbReference type="PIRSR" id="PIRSR006816-1"/>
    </source>
</evidence>
<dbReference type="InterPro" id="IPR023455">
    <property type="entry name" value="Dihydroorotate_DHASE_ETsu"/>
</dbReference>
<keyword evidence="10 11" id="KW-0411">Iron-sulfur</keyword>
<evidence type="ECO:0000256" key="1">
    <source>
        <dbReference type="ARBA" id="ARBA00006422"/>
    </source>
</evidence>
<dbReference type="EMBL" id="MEUI01000013">
    <property type="protein sequence ID" value="OGC34768.1"/>
    <property type="molecule type" value="Genomic_DNA"/>
</dbReference>
<keyword evidence="3 11" id="KW-0285">Flavoprotein</keyword>
<dbReference type="Pfam" id="PF10418">
    <property type="entry name" value="DHODB_Fe-S_bind"/>
    <property type="match status" value="1"/>
</dbReference>
<evidence type="ECO:0000256" key="4">
    <source>
        <dbReference type="ARBA" id="ARBA00022714"/>
    </source>
</evidence>
<dbReference type="Gene3D" id="2.40.30.10">
    <property type="entry name" value="Translation factors"/>
    <property type="match status" value="1"/>
</dbReference>
<evidence type="ECO:0000256" key="13">
    <source>
        <dbReference type="PIRSR" id="PIRSR006816-2"/>
    </source>
</evidence>
<feature type="binding site" evidence="11 13">
    <location>
        <position position="236"/>
    </location>
    <ligand>
        <name>[2Fe-2S] cluster</name>
        <dbReference type="ChEBI" id="CHEBI:190135"/>
    </ligand>
</feature>
<dbReference type="GO" id="GO:0009055">
    <property type="term" value="F:electron transfer activity"/>
    <property type="evidence" value="ECO:0007669"/>
    <property type="project" value="UniProtKB-UniRule"/>
</dbReference>
<keyword evidence="14" id="KW-1133">Transmembrane helix</keyword>
<evidence type="ECO:0000256" key="5">
    <source>
        <dbReference type="ARBA" id="ARBA00022723"/>
    </source>
</evidence>
<dbReference type="InterPro" id="IPR001433">
    <property type="entry name" value="OxRdtase_FAD/NAD-bd"/>
</dbReference>
<dbReference type="GO" id="GO:0051537">
    <property type="term" value="F:2 iron, 2 sulfur cluster binding"/>
    <property type="evidence" value="ECO:0007669"/>
    <property type="project" value="UniProtKB-KW"/>
</dbReference>
<reference evidence="16 17" key="1">
    <citation type="journal article" date="2016" name="Nat. Commun.">
        <title>Thousands of microbial genomes shed light on interconnected biogeochemical processes in an aquifer system.</title>
        <authorList>
            <person name="Anantharaman K."/>
            <person name="Brown C.T."/>
            <person name="Hug L.A."/>
            <person name="Sharon I."/>
            <person name="Castelle C.J."/>
            <person name="Probst A.J."/>
            <person name="Thomas B.C."/>
            <person name="Singh A."/>
            <person name="Wilkins M.J."/>
            <person name="Karaoz U."/>
            <person name="Brodie E.L."/>
            <person name="Williams K.H."/>
            <person name="Hubbard S.S."/>
            <person name="Banfield J.F."/>
        </authorList>
    </citation>
    <scope>NUCLEOTIDE SEQUENCE [LARGE SCALE GENOMIC DNA]</scope>
</reference>
<comment type="caution">
    <text evidence="11">Lacks conserved residue(s) required for the propagation of feature annotation.</text>
</comment>
<dbReference type="PROSITE" id="PS51384">
    <property type="entry name" value="FAD_FR"/>
    <property type="match status" value="1"/>
</dbReference>
<evidence type="ECO:0000256" key="8">
    <source>
        <dbReference type="ARBA" id="ARBA00022982"/>
    </source>
</evidence>
<dbReference type="InterPro" id="IPR050353">
    <property type="entry name" value="PyrK_electron_transfer"/>
</dbReference>
<feature type="binding site" evidence="11 12">
    <location>
        <begin position="75"/>
        <end position="76"/>
    </location>
    <ligand>
        <name>FAD</name>
        <dbReference type="ChEBI" id="CHEBI:57692"/>
    </ligand>
</feature>
<comment type="cofactor">
    <cofactor evidence="11">
        <name>[2Fe-2S] cluster</name>
        <dbReference type="ChEBI" id="CHEBI:190135"/>
    </cofactor>
    <text evidence="11">Binds 1 [2Fe-2S] cluster per subunit.</text>
</comment>
<comment type="pathway">
    <text evidence="11">Pyrimidine metabolism; UMP biosynthesis via de novo pathway; orotate from (S)-dihydroorotate (NAD(+) route): step 1/1.</text>
</comment>
<comment type="cofactor">
    <cofactor evidence="13">
        <name>[2Fe-2S] cluster</name>
        <dbReference type="ChEBI" id="CHEBI:190135"/>
    </cofactor>
    <text evidence="13">Binds 1 [2Fe-2S] cluster per subunit.</text>
</comment>
<feature type="domain" description="FAD-binding FR-type" evidence="15">
    <location>
        <begin position="1"/>
        <end position="100"/>
    </location>
</feature>
<dbReference type="InterPro" id="IPR017927">
    <property type="entry name" value="FAD-bd_FR_type"/>
</dbReference>
<dbReference type="GO" id="GO:0046872">
    <property type="term" value="F:metal ion binding"/>
    <property type="evidence" value="ECO:0007669"/>
    <property type="project" value="UniProtKB-KW"/>
</dbReference>
<feature type="binding site" evidence="11 13">
    <location>
        <position position="248"/>
    </location>
    <ligand>
        <name>[2Fe-2S] cluster</name>
        <dbReference type="ChEBI" id="CHEBI:190135"/>
    </ligand>
</feature>
<protein>
    <recommendedName>
        <fullName evidence="11">Dihydroorotate dehydrogenase B (NAD(+)), electron transfer subunit</fullName>
    </recommendedName>
    <alternativeName>
        <fullName evidence="11">Dihydroorotate oxidase B, electron transfer subunit</fullName>
    </alternativeName>
</protein>
<dbReference type="GO" id="GO:0050660">
    <property type="term" value="F:flavin adenine dinucleotide binding"/>
    <property type="evidence" value="ECO:0007669"/>
    <property type="project" value="InterPro"/>
</dbReference>
<feature type="binding site" evidence="11 13">
    <location>
        <position position="228"/>
    </location>
    <ligand>
        <name>[2Fe-2S] cluster</name>
        <dbReference type="ChEBI" id="CHEBI:190135"/>
    </ligand>
</feature>
<comment type="function">
    <text evidence="11">Responsible for channeling the electrons from the oxidation of dihydroorotate from the FMN redox center in the PyrD type B subunit to the ultimate electron acceptor NAD(+).</text>
</comment>
<accession>A0A1F4TQ18</accession>
<keyword evidence="8 11" id="KW-0249">Electron transport</keyword>
<dbReference type="InterPro" id="IPR012165">
    <property type="entry name" value="Cyt_c3_hydrogenase_gsu"/>
</dbReference>
<comment type="caution">
    <text evidence="16">The sequence shown here is derived from an EMBL/GenBank/DDBJ whole genome shotgun (WGS) entry which is preliminary data.</text>
</comment>
<sequence>MQEKCRILDHQKVAPFHFKITLVSKYISSHAEPGQFVNVRCSQDYDPLLRRPLGVHNVNPEEEIFELLYEIVGKGTELLSKHQVGQEIDILGPLGNGFDINKDKKVAILVAGGMGVAPLLYLAKFLRSTIHDPRSIHILIGTKTKELILAEKEFKTLTDNVIVSTDDGSYGKKGFVSDVLLETLDPRTIDASATIYACGPKPMLKAIAEIAFQKKIDCQVSMEARMACGIGTCLGCVINTTKGYQKVCDDGPVFDAKEIVWTS</sequence>
<evidence type="ECO:0000256" key="14">
    <source>
        <dbReference type="SAM" id="Phobius"/>
    </source>
</evidence>
<dbReference type="SUPFAM" id="SSF63380">
    <property type="entry name" value="Riboflavin synthase domain-like"/>
    <property type="match status" value="1"/>
</dbReference>
<dbReference type="InterPro" id="IPR039261">
    <property type="entry name" value="FNR_nucleotide-bd"/>
</dbReference>
<keyword evidence="14" id="KW-0812">Transmembrane</keyword>
<dbReference type="CDD" id="cd06218">
    <property type="entry name" value="DHOD_e_trans"/>
    <property type="match status" value="1"/>
</dbReference>
<dbReference type="UniPathway" id="UPA00070">
    <property type="reaction ID" value="UER00945"/>
</dbReference>
<dbReference type="SUPFAM" id="SSF52343">
    <property type="entry name" value="Ferredoxin reductase-like, C-terminal NADP-linked domain"/>
    <property type="match status" value="1"/>
</dbReference>
<dbReference type="PANTHER" id="PTHR43513">
    <property type="entry name" value="DIHYDROOROTATE DEHYDROGENASE B (NAD(+)), ELECTRON TRANSFER SUBUNIT"/>
    <property type="match status" value="1"/>
</dbReference>
<gene>
    <name evidence="11" type="primary">pyrK</name>
    <name evidence="16" type="ORF">A2462_03335</name>
</gene>
<evidence type="ECO:0000256" key="11">
    <source>
        <dbReference type="HAMAP-Rule" id="MF_01211"/>
    </source>
</evidence>
<dbReference type="InterPro" id="IPR019480">
    <property type="entry name" value="Dihydroorotate_DH_Fe-S-bd"/>
</dbReference>
<evidence type="ECO:0000313" key="17">
    <source>
        <dbReference type="Proteomes" id="UP000177309"/>
    </source>
</evidence>
<organism evidence="16 17">
    <name type="scientific">candidate division WOR-1 bacterium RIFOXYC2_FULL_41_25</name>
    <dbReference type="NCBI Taxonomy" id="1802586"/>
    <lineage>
        <taxon>Bacteria</taxon>
        <taxon>Bacillati</taxon>
        <taxon>Saganbacteria</taxon>
    </lineage>
</organism>
<dbReference type="HAMAP" id="MF_01211">
    <property type="entry name" value="DHODB_Fe_S_bind"/>
    <property type="match status" value="1"/>
</dbReference>
<keyword evidence="9 11" id="KW-0408">Iron</keyword>
<dbReference type="PIRSF" id="PIRSF006816">
    <property type="entry name" value="Cyc3_hyd_g"/>
    <property type="match status" value="1"/>
</dbReference>
<evidence type="ECO:0000259" key="15">
    <source>
        <dbReference type="PROSITE" id="PS51384"/>
    </source>
</evidence>
<feature type="transmembrane region" description="Helical" evidence="14">
    <location>
        <begin position="106"/>
        <end position="126"/>
    </location>
</feature>
<comment type="similarity">
    <text evidence="1 11">Belongs to the PyrK family.</text>
</comment>
<dbReference type="Gene3D" id="2.10.240.10">
    <property type="entry name" value="Dihydroorotate dehydrogenase, electron transfer subunit"/>
    <property type="match status" value="1"/>
</dbReference>
<dbReference type="AlphaFoldDB" id="A0A1F4TQ18"/>
<keyword evidence="4 11" id="KW-0001">2Fe-2S</keyword>
<keyword evidence="14" id="KW-0472">Membrane</keyword>
<evidence type="ECO:0000256" key="7">
    <source>
        <dbReference type="ARBA" id="ARBA00022975"/>
    </source>
</evidence>
<keyword evidence="2 11" id="KW-0813">Transport</keyword>
<evidence type="ECO:0000256" key="10">
    <source>
        <dbReference type="ARBA" id="ARBA00023014"/>
    </source>
</evidence>
<dbReference type="PANTHER" id="PTHR43513:SF3">
    <property type="entry name" value="DIHYDROOROTATE DEHYDROGENASE B (NAD(+)), ELECTRON TRANSFER SUBUNIT-RELATED"/>
    <property type="match status" value="1"/>
</dbReference>
<dbReference type="Gene3D" id="3.40.50.80">
    <property type="entry name" value="Nucleotide-binding domain of ferredoxin-NADP reductase (FNR) module"/>
    <property type="match status" value="1"/>
</dbReference>